<reference evidence="1" key="1">
    <citation type="submission" date="2002-07" db="EMBL/GenBank/DDBJ databases">
        <title>Oryza sativa nipponbare(GA3) genomic DNA, chromosome 9, BAC clone:OJ1081_G10.</title>
        <authorList>
            <person name="Sasaki T."/>
            <person name="Matsumoto T."/>
            <person name="Hattori M."/>
            <person name="Sakaki Y."/>
            <person name="Katayose Y."/>
        </authorList>
    </citation>
    <scope>NUCLEOTIDE SEQUENCE</scope>
</reference>
<evidence type="ECO:0000313" key="2">
    <source>
        <dbReference type="EMBL" id="BAD33934.1"/>
    </source>
</evidence>
<dbReference type="Proteomes" id="UP000000763">
    <property type="component" value="Chromosome 9"/>
</dbReference>
<proteinExistence type="predicted"/>
<reference evidence="3" key="3">
    <citation type="journal article" date="2005" name="Nature">
        <title>The map-based sequence of the rice genome.</title>
        <authorList>
            <consortium name="International rice genome sequencing project (IRGSP)"/>
            <person name="Matsumoto T."/>
            <person name="Wu J."/>
            <person name="Kanamori H."/>
            <person name="Katayose Y."/>
            <person name="Fujisawa M."/>
            <person name="Namiki N."/>
            <person name="Mizuno H."/>
            <person name="Yamamoto K."/>
            <person name="Antonio B.A."/>
            <person name="Baba T."/>
            <person name="Sakata K."/>
            <person name="Nagamura Y."/>
            <person name="Aoki H."/>
            <person name="Arikawa K."/>
            <person name="Arita K."/>
            <person name="Bito T."/>
            <person name="Chiden Y."/>
            <person name="Fujitsuka N."/>
            <person name="Fukunaka R."/>
            <person name="Hamada M."/>
            <person name="Harada C."/>
            <person name="Hayashi A."/>
            <person name="Hijishita S."/>
            <person name="Honda M."/>
            <person name="Hosokawa S."/>
            <person name="Ichikawa Y."/>
            <person name="Idonuma A."/>
            <person name="Iijima M."/>
            <person name="Ikeda M."/>
            <person name="Ikeno M."/>
            <person name="Ito K."/>
            <person name="Ito S."/>
            <person name="Ito T."/>
            <person name="Ito Y."/>
            <person name="Ito Y."/>
            <person name="Iwabuchi A."/>
            <person name="Kamiya K."/>
            <person name="Karasawa W."/>
            <person name="Kurita K."/>
            <person name="Katagiri S."/>
            <person name="Kikuta A."/>
            <person name="Kobayashi H."/>
            <person name="Kobayashi N."/>
            <person name="Machita K."/>
            <person name="Maehara T."/>
            <person name="Masukawa M."/>
            <person name="Mizubayashi T."/>
            <person name="Mukai Y."/>
            <person name="Nagasaki H."/>
            <person name="Nagata Y."/>
            <person name="Naito S."/>
            <person name="Nakashima M."/>
            <person name="Nakama Y."/>
            <person name="Nakamichi Y."/>
            <person name="Nakamura M."/>
            <person name="Meguro A."/>
            <person name="Negishi M."/>
            <person name="Ohta I."/>
            <person name="Ohta T."/>
            <person name="Okamoto M."/>
            <person name="Ono N."/>
            <person name="Saji S."/>
            <person name="Sakaguchi M."/>
            <person name="Sakai K."/>
            <person name="Shibata M."/>
            <person name="Shimokawa T."/>
            <person name="Song J."/>
            <person name="Takazaki Y."/>
            <person name="Terasawa K."/>
            <person name="Tsugane M."/>
            <person name="Tsuji K."/>
            <person name="Ueda S."/>
            <person name="Waki K."/>
            <person name="Yamagata H."/>
            <person name="Yamamoto M."/>
            <person name="Yamamoto S."/>
            <person name="Yamane H."/>
            <person name="Yoshiki S."/>
            <person name="Yoshihara R."/>
            <person name="Yukawa K."/>
            <person name="Zhong H."/>
            <person name="Yano M."/>
            <person name="Yuan Q."/>
            <person name="Ouyang S."/>
            <person name="Liu J."/>
            <person name="Jones K.M."/>
            <person name="Gansberger K."/>
            <person name="Moffat K."/>
            <person name="Hill J."/>
            <person name="Bera J."/>
            <person name="Fadrosh D."/>
            <person name="Jin S."/>
            <person name="Johri S."/>
            <person name="Kim M."/>
            <person name="Overton L."/>
            <person name="Reardon M."/>
            <person name="Tsitrin T."/>
            <person name="Vuong H."/>
            <person name="Weaver B."/>
            <person name="Ciecko A."/>
            <person name="Tallon L."/>
            <person name="Jackson J."/>
            <person name="Pai G."/>
            <person name="Aken S.V."/>
            <person name="Utterback T."/>
            <person name="Reidmuller S."/>
            <person name="Feldblyum T."/>
            <person name="Hsiao J."/>
            <person name="Zismann V."/>
            <person name="Iobst S."/>
            <person name="de Vazeille A.R."/>
            <person name="Buell C.R."/>
            <person name="Ying K."/>
            <person name="Li Y."/>
            <person name="Lu T."/>
            <person name="Huang Y."/>
            <person name="Zhao Q."/>
            <person name="Feng Q."/>
            <person name="Zhang L."/>
            <person name="Zhu J."/>
            <person name="Weng Q."/>
            <person name="Mu J."/>
            <person name="Lu Y."/>
            <person name="Fan D."/>
            <person name="Liu Y."/>
            <person name="Guan J."/>
            <person name="Zhang Y."/>
            <person name="Yu S."/>
            <person name="Liu X."/>
            <person name="Zhang Y."/>
            <person name="Hong G."/>
            <person name="Han B."/>
            <person name="Choisne N."/>
            <person name="Demange N."/>
            <person name="Orjeda G."/>
            <person name="Samain S."/>
            <person name="Cattolico L."/>
            <person name="Pelletier E."/>
            <person name="Couloux A."/>
            <person name="Segurens B."/>
            <person name="Wincker P."/>
            <person name="D'Hont A."/>
            <person name="Scarpelli C."/>
            <person name="Weissenbach J."/>
            <person name="Salanoubat M."/>
            <person name="Quetier F."/>
            <person name="Yu Y."/>
            <person name="Kim H.R."/>
            <person name="Rambo T."/>
            <person name="Currie J."/>
            <person name="Collura K."/>
            <person name="Luo M."/>
            <person name="Yang T."/>
            <person name="Ammiraju J.S.S."/>
            <person name="Engler F."/>
            <person name="Soderlund C."/>
            <person name="Wing R.A."/>
            <person name="Palmer L.E."/>
            <person name="de la Bastide M."/>
            <person name="Spiegel L."/>
            <person name="Nascimento L."/>
            <person name="Zutavern T."/>
            <person name="O'Shaughnessy A."/>
            <person name="Dike S."/>
            <person name="Dedhia N."/>
            <person name="Preston R."/>
            <person name="Balija V."/>
            <person name="McCombie W.R."/>
            <person name="Chow T."/>
            <person name="Chen H."/>
            <person name="Chung M."/>
            <person name="Chen C."/>
            <person name="Shaw J."/>
            <person name="Wu H."/>
            <person name="Hsiao K."/>
            <person name="Chao Y."/>
            <person name="Chu M."/>
            <person name="Cheng C."/>
            <person name="Hour A."/>
            <person name="Lee P."/>
            <person name="Lin S."/>
            <person name="Lin Y."/>
            <person name="Liou J."/>
            <person name="Liu S."/>
            <person name="Hsing Y."/>
            <person name="Raghuvanshi S."/>
            <person name="Mohanty A."/>
            <person name="Bharti A.K."/>
            <person name="Gaur A."/>
            <person name="Gupta V."/>
            <person name="Kumar D."/>
            <person name="Ravi V."/>
            <person name="Vij S."/>
            <person name="Kapur A."/>
            <person name="Khurana P."/>
            <person name="Khurana P."/>
            <person name="Khurana J.P."/>
            <person name="Tyagi A.K."/>
            <person name="Gaikwad K."/>
            <person name="Singh A."/>
            <person name="Dalal V."/>
            <person name="Srivastava S."/>
            <person name="Dixit A."/>
            <person name="Pal A.K."/>
            <person name="Ghazi I.A."/>
            <person name="Yadav M."/>
            <person name="Pandit A."/>
            <person name="Bhargava A."/>
            <person name="Sureshbabu K."/>
            <person name="Batra K."/>
            <person name="Sharma T.R."/>
            <person name="Mohapatra T."/>
            <person name="Singh N.K."/>
            <person name="Messing J."/>
            <person name="Nelson A.B."/>
            <person name="Fuks G."/>
            <person name="Kavchok S."/>
            <person name="Keizer G."/>
            <person name="Linton E."/>
            <person name="Llaca V."/>
            <person name="Song R."/>
            <person name="Tanyolac B."/>
            <person name="Young S."/>
            <person name="Ho-Il K."/>
            <person name="Hahn J.H."/>
            <person name="Sangsakoo G."/>
            <person name="Vanavichit A."/>
            <person name="de Mattos Luiz.A.T."/>
            <person name="Zimmer P.D."/>
            <person name="Malone G."/>
            <person name="Dellagostin O."/>
            <person name="de Oliveira A.C."/>
            <person name="Bevan M."/>
            <person name="Bancroft I."/>
            <person name="Minx P."/>
            <person name="Cordum H."/>
            <person name="Wilson R."/>
            <person name="Cheng Z."/>
            <person name="Jin W."/>
            <person name="Jiang J."/>
            <person name="Leong S.A."/>
            <person name="Iwama H."/>
            <person name="Gojobori T."/>
            <person name="Itoh T."/>
            <person name="Niimura Y."/>
            <person name="Fujii Y."/>
            <person name="Habara T."/>
            <person name="Sakai H."/>
            <person name="Sato Y."/>
            <person name="Wilson G."/>
            <person name="Kumar K."/>
            <person name="McCouch S."/>
            <person name="Juretic N."/>
            <person name="Hoen D."/>
            <person name="Wright S."/>
            <person name="Bruskiewich R."/>
            <person name="Bureau T."/>
            <person name="Miyao A."/>
            <person name="Hirochika H."/>
            <person name="Nishikawa T."/>
            <person name="Kadowaki K."/>
            <person name="Sugiura M."/>
            <person name="Burr B."/>
            <person name="Sasaki T."/>
        </authorList>
    </citation>
    <scope>NUCLEOTIDE SEQUENCE [LARGE SCALE GENOMIC DNA]</scope>
    <source>
        <strain evidence="3">cv. Nipponbare</strain>
    </source>
</reference>
<sequence>MRNSTVCPRVEEMKAFKMGGSPADGYDNSKFVSIFFIRLGLMQVVRRVKL</sequence>
<organism evidence="2 3">
    <name type="scientific">Oryza sativa subsp. japonica</name>
    <name type="common">Rice</name>
    <dbReference type="NCBI Taxonomy" id="39947"/>
    <lineage>
        <taxon>Eukaryota</taxon>
        <taxon>Viridiplantae</taxon>
        <taxon>Streptophyta</taxon>
        <taxon>Embryophyta</taxon>
        <taxon>Tracheophyta</taxon>
        <taxon>Spermatophyta</taxon>
        <taxon>Magnoliopsida</taxon>
        <taxon>Liliopsida</taxon>
        <taxon>Poales</taxon>
        <taxon>Poaceae</taxon>
        <taxon>BOP clade</taxon>
        <taxon>Oryzoideae</taxon>
        <taxon>Oryzeae</taxon>
        <taxon>Oryzinae</taxon>
        <taxon>Oryza</taxon>
        <taxon>Oryza sativa</taxon>
    </lineage>
</organism>
<reference evidence="3" key="4">
    <citation type="journal article" date="2008" name="Nucleic Acids Res.">
        <title>The rice annotation project database (RAP-DB): 2008 update.</title>
        <authorList>
            <consortium name="The rice annotation project (RAP)"/>
        </authorList>
    </citation>
    <scope>GENOME REANNOTATION</scope>
    <source>
        <strain evidence="3">cv. Nipponbare</strain>
    </source>
</reference>
<reference evidence="2" key="2">
    <citation type="submission" date="2002-09" db="EMBL/GenBank/DDBJ databases">
        <title>Oryza sativa nipponbare(GA3) genomic DNA, chromosome 9, BAC clone:OSJNBa0039E17.</title>
        <authorList>
            <person name="Sasaki T."/>
            <person name="Matsumoto T."/>
            <person name="Katayose Y."/>
        </authorList>
    </citation>
    <scope>NUCLEOTIDE SEQUENCE</scope>
</reference>
<dbReference type="AlphaFoldDB" id="A0A0P0XM31"/>
<protein>
    <submittedName>
        <fullName evidence="2">Uncharacterized protein</fullName>
    </submittedName>
</protein>
<gene>
    <name evidence="1" type="ORF">OJ1081_G10.3</name>
    <name evidence="2" type="ORF">OSJNBa0039E17.36</name>
</gene>
<dbReference type="Gramene" id="Os09t0433000-02">
    <property type="protein sequence ID" value="Os09t0433000-02"/>
    <property type="gene ID" value="Os09g0433000"/>
</dbReference>
<dbReference type="EMBL" id="AP005551">
    <property type="protein sequence ID" value="BAD33550.1"/>
    <property type="molecule type" value="Genomic_DNA"/>
</dbReference>
<evidence type="ECO:0000313" key="1">
    <source>
        <dbReference type="EMBL" id="BAD33550.1"/>
    </source>
</evidence>
<accession>A0A0P0XM31</accession>
<dbReference type="EMBL" id="AP005747">
    <property type="protein sequence ID" value="BAD33934.1"/>
    <property type="molecule type" value="Genomic_DNA"/>
</dbReference>
<name>A0A0P0XM31_ORYSJ</name>
<evidence type="ECO:0000313" key="3">
    <source>
        <dbReference type="Proteomes" id="UP000000763"/>
    </source>
</evidence>